<dbReference type="Proteomes" id="UP000001072">
    <property type="component" value="Unassembled WGS sequence"/>
</dbReference>
<sequence length="417" mass="48323">MIENPQAKYAFQLKSRDYTPVLEDGQTTGQSSEPQQTEVVFHLGETFLNTYGNSKWAVKLCFGCHRAGELKMFRKIRLNPPNELVEWKTITVGKATEIVKWYDEAAHYEALYFKVLLTRQVSSDNFMISMERELKGLKEAMSQMRTTLGSFQCPSIDITRLIFHPKRGGTIKNLYVPSHILTKFEYFQSLHSQEYSETSQTDESPFPSDQLTRQDVGEVFAEDSDDEWDIDEDPREPQKSDKFKATIHVTDTSRRTYQAFIDYAFCGALYFAPLQSTYRQVKLECQIDTLPFPAWPTWAKAYSESHVIVPGYKTLTSPKSLYRMADMLLIPELKSICRRQIIRFLQDDNVVSEIMSPLFRQHEELRMSAYEYVKKNWDSIAKRGEMSRIFTNLSRKEAALIGETLFKHLTPSTTSKT</sequence>
<keyword evidence="3" id="KW-1185">Reference proteome</keyword>
<dbReference type="eggNOG" id="ENOG502T00T">
    <property type="taxonomic scope" value="Eukaryota"/>
</dbReference>
<proteinExistence type="predicted"/>
<dbReference type="GeneID" id="18925862"/>
<reference evidence="3" key="1">
    <citation type="journal article" date="2011" name="Proc. Natl. Acad. Sci. U.S.A.">
        <title>Obligate biotrophy features unraveled by the genomic analysis of rust fungi.</title>
        <authorList>
            <person name="Duplessis S."/>
            <person name="Cuomo C.A."/>
            <person name="Lin Y.-C."/>
            <person name="Aerts A."/>
            <person name="Tisserant E."/>
            <person name="Veneault-Fourrey C."/>
            <person name="Joly D.L."/>
            <person name="Hacquard S."/>
            <person name="Amselem J."/>
            <person name="Cantarel B.L."/>
            <person name="Chiu R."/>
            <person name="Coutinho P.M."/>
            <person name="Feau N."/>
            <person name="Field M."/>
            <person name="Frey P."/>
            <person name="Gelhaye E."/>
            <person name="Goldberg J."/>
            <person name="Grabherr M.G."/>
            <person name="Kodira C.D."/>
            <person name="Kohler A."/>
            <person name="Kuees U."/>
            <person name="Lindquist E.A."/>
            <person name="Lucas S.M."/>
            <person name="Mago R."/>
            <person name="Mauceli E."/>
            <person name="Morin E."/>
            <person name="Murat C."/>
            <person name="Pangilinan J.L."/>
            <person name="Park R."/>
            <person name="Pearson M."/>
            <person name="Quesneville H."/>
            <person name="Rouhier N."/>
            <person name="Sakthikumar S."/>
            <person name="Salamov A.A."/>
            <person name="Schmutz J."/>
            <person name="Selles B."/>
            <person name="Shapiro H."/>
            <person name="Tanguay P."/>
            <person name="Tuskan G.A."/>
            <person name="Henrissat B."/>
            <person name="Van de Peer Y."/>
            <person name="Rouze P."/>
            <person name="Ellis J.G."/>
            <person name="Dodds P.N."/>
            <person name="Schein J.E."/>
            <person name="Zhong S."/>
            <person name="Hamelin R.C."/>
            <person name="Grigoriev I.V."/>
            <person name="Szabo L.J."/>
            <person name="Martin F."/>
        </authorList>
    </citation>
    <scope>NUCLEOTIDE SEQUENCE [LARGE SCALE GENOMIC DNA]</scope>
    <source>
        <strain evidence="3">98AG31 / pathotype 3-4-7</strain>
    </source>
</reference>
<accession>F4RP40</accession>
<organism evidence="3">
    <name type="scientific">Melampsora larici-populina (strain 98AG31 / pathotype 3-4-7)</name>
    <name type="common">Poplar leaf rust fungus</name>
    <dbReference type="NCBI Taxonomy" id="747676"/>
    <lineage>
        <taxon>Eukaryota</taxon>
        <taxon>Fungi</taxon>
        <taxon>Dikarya</taxon>
        <taxon>Basidiomycota</taxon>
        <taxon>Pucciniomycotina</taxon>
        <taxon>Pucciniomycetes</taxon>
        <taxon>Pucciniales</taxon>
        <taxon>Melampsoraceae</taxon>
        <taxon>Melampsora</taxon>
    </lineage>
</organism>
<evidence type="ECO:0000313" key="2">
    <source>
        <dbReference type="EMBL" id="EGG05919.1"/>
    </source>
</evidence>
<dbReference type="RefSeq" id="XP_007410975.1">
    <property type="nucleotide sequence ID" value="XM_007410913.1"/>
</dbReference>
<dbReference type="VEuPathDB" id="FungiDB:MELLADRAFT_116687"/>
<dbReference type="EMBL" id="GL883111">
    <property type="protein sequence ID" value="EGG05919.1"/>
    <property type="molecule type" value="Genomic_DNA"/>
</dbReference>
<name>F4RP40_MELLP</name>
<evidence type="ECO:0008006" key="4">
    <source>
        <dbReference type="Google" id="ProtNLM"/>
    </source>
</evidence>
<dbReference type="Gene3D" id="3.30.710.10">
    <property type="entry name" value="Potassium Channel Kv1.1, Chain A"/>
    <property type="match status" value="1"/>
</dbReference>
<dbReference type="OrthoDB" id="6359816at2759"/>
<evidence type="ECO:0000256" key="1">
    <source>
        <dbReference type="SAM" id="MobiDB-lite"/>
    </source>
</evidence>
<dbReference type="AlphaFoldDB" id="F4RP40"/>
<evidence type="ECO:0000313" key="3">
    <source>
        <dbReference type="Proteomes" id="UP000001072"/>
    </source>
</evidence>
<feature type="region of interest" description="Disordered" evidence="1">
    <location>
        <begin position="222"/>
        <end position="241"/>
    </location>
</feature>
<protein>
    <recommendedName>
        <fullName evidence="4">BTB domain-containing protein</fullName>
    </recommendedName>
</protein>
<dbReference type="InterPro" id="IPR011333">
    <property type="entry name" value="SKP1/BTB/POZ_sf"/>
</dbReference>
<dbReference type="HOGENOM" id="CLU_049635_0_0_1"/>
<dbReference type="InParanoid" id="F4RP40"/>
<gene>
    <name evidence="2" type="ORF">MELLADRAFT_116687</name>
</gene>
<dbReference type="KEGG" id="mlr:MELLADRAFT_116687"/>
<feature type="compositionally biased region" description="Acidic residues" evidence="1">
    <location>
        <begin position="222"/>
        <end position="234"/>
    </location>
</feature>